<feature type="compositionally biased region" description="Pro residues" evidence="1">
    <location>
        <begin position="356"/>
        <end position="368"/>
    </location>
</feature>
<feature type="domain" description="BHLH" evidence="2">
    <location>
        <begin position="170"/>
        <end position="246"/>
    </location>
</feature>
<dbReference type="AlphaFoldDB" id="A0A2R6RW29"/>
<reference evidence="3 4" key="1">
    <citation type="submission" date="2018-02" db="EMBL/GenBank/DDBJ databases">
        <title>Genome sequence of the basidiomycete white-rot fungus Phlebia centrifuga.</title>
        <authorList>
            <person name="Granchi Z."/>
            <person name="Peng M."/>
            <person name="de Vries R.P."/>
            <person name="Hilden K."/>
            <person name="Makela M.R."/>
            <person name="Grigoriev I."/>
            <person name="Riley R."/>
        </authorList>
    </citation>
    <scope>NUCLEOTIDE SEQUENCE [LARGE SCALE GENOMIC DNA]</scope>
    <source>
        <strain evidence="3 4">FBCC195</strain>
    </source>
</reference>
<proteinExistence type="predicted"/>
<dbReference type="Pfam" id="PF00010">
    <property type="entry name" value="HLH"/>
    <property type="match status" value="1"/>
</dbReference>
<name>A0A2R6RW29_9APHY</name>
<feature type="compositionally biased region" description="Low complexity" evidence="1">
    <location>
        <begin position="89"/>
        <end position="111"/>
    </location>
</feature>
<dbReference type="SUPFAM" id="SSF47459">
    <property type="entry name" value="HLH, helix-loop-helix DNA-binding domain"/>
    <property type="match status" value="1"/>
</dbReference>
<feature type="region of interest" description="Disordered" evidence="1">
    <location>
        <begin position="350"/>
        <end position="429"/>
    </location>
</feature>
<evidence type="ECO:0000259" key="2">
    <source>
        <dbReference type="PROSITE" id="PS50888"/>
    </source>
</evidence>
<dbReference type="PROSITE" id="PS50888">
    <property type="entry name" value="BHLH"/>
    <property type="match status" value="1"/>
</dbReference>
<feature type="compositionally biased region" description="Polar residues" evidence="1">
    <location>
        <begin position="260"/>
        <end position="273"/>
    </location>
</feature>
<dbReference type="Proteomes" id="UP000186601">
    <property type="component" value="Unassembled WGS sequence"/>
</dbReference>
<evidence type="ECO:0000256" key="1">
    <source>
        <dbReference type="SAM" id="MobiDB-lite"/>
    </source>
</evidence>
<comment type="caution">
    <text evidence="3">The sequence shown here is derived from an EMBL/GenBank/DDBJ whole genome shotgun (WGS) entry which is preliminary data.</text>
</comment>
<feature type="compositionally biased region" description="Basic and acidic residues" evidence="1">
    <location>
        <begin position="305"/>
        <end position="324"/>
    </location>
</feature>
<feature type="compositionally biased region" description="Polar residues" evidence="1">
    <location>
        <begin position="413"/>
        <end position="426"/>
    </location>
</feature>
<gene>
    <name evidence="3" type="ORF">PHLCEN_2v1747</name>
</gene>
<feature type="compositionally biased region" description="Acidic residues" evidence="1">
    <location>
        <begin position="135"/>
        <end position="144"/>
    </location>
</feature>
<evidence type="ECO:0000313" key="3">
    <source>
        <dbReference type="EMBL" id="PSS34237.1"/>
    </source>
</evidence>
<feature type="region of interest" description="Disordered" evidence="1">
    <location>
        <begin position="441"/>
        <end position="463"/>
    </location>
</feature>
<dbReference type="InterPro" id="IPR036638">
    <property type="entry name" value="HLH_DNA-bd_sf"/>
</dbReference>
<feature type="region of interest" description="Disordered" evidence="1">
    <location>
        <begin position="256"/>
        <end position="337"/>
    </location>
</feature>
<feature type="compositionally biased region" description="Acidic residues" evidence="1">
    <location>
        <begin position="291"/>
        <end position="304"/>
    </location>
</feature>
<accession>A0A2R6RW29</accession>
<dbReference type="EMBL" id="MLYV02000140">
    <property type="protein sequence ID" value="PSS34237.1"/>
    <property type="molecule type" value="Genomic_DNA"/>
</dbReference>
<feature type="compositionally biased region" description="Basic and acidic residues" evidence="1">
    <location>
        <begin position="10"/>
        <end position="24"/>
    </location>
</feature>
<dbReference type="GO" id="GO:0046983">
    <property type="term" value="F:protein dimerization activity"/>
    <property type="evidence" value="ECO:0007669"/>
    <property type="project" value="InterPro"/>
</dbReference>
<dbReference type="Gene3D" id="4.10.280.10">
    <property type="entry name" value="Helix-loop-helix DNA-binding domain"/>
    <property type="match status" value="1"/>
</dbReference>
<sequence length="495" mass="53194">MVEASNWRSASEKGKSAKVKDTRVRAGTNQDGFGWSCDGGRERVSPSPSPPNSLDDACVFAIMPGNKDSATYSASVNPPRRAKRQRIEAGSAAATAAAASSTSGTSPAATSQRLRPHNILPKDFALIDKSADNGTSDEEEDEYDPVVSAPAPKRRGRKPLPMSRSARESQRKLNHSRIEKARRTKINETLTTLSNLVNEAEKQRASAPGGSKPAIDVQQPKEKEKGGEKEFKLDVLVKTVTYIQELIEKVKTLEARKCSHCQSSGESRRTSFPTPAPSMSPPMKRKRPAEDAEETIEVISDDEDPRIVDTHTGRIEKASRDTPRHPGPSPSLPPISAWLPHPYIDPSCIAAMSDANPPPSSSHLPTPPLSGSLRTPVSLSSQALPALTLPGPAHPMSLEESSQSMRISMPSRRLSNARSPTVSPSWTPEDETAASLLLQMSSSPASSVSGSIPGSTPKMQARSLETTWSNARWARQRGDVRAETPSSLLGLGTST</sequence>
<feature type="compositionally biased region" description="Low complexity" evidence="1">
    <location>
        <begin position="441"/>
        <end position="457"/>
    </location>
</feature>
<feature type="compositionally biased region" description="Basic and acidic residues" evidence="1">
    <location>
        <begin position="165"/>
        <end position="181"/>
    </location>
</feature>
<dbReference type="OrthoDB" id="690068at2759"/>
<feature type="compositionally biased region" description="Polar residues" evidence="1">
    <location>
        <begin position="187"/>
        <end position="197"/>
    </location>
</feature>
<protein>
    <recommendedName>
        <fullName evidence="2">BHLH domain-containing protein</fullName>
    </recommendedName>
</protein>
<keyword evidence="4" id="KW-1185">Reference proteome</keyword>
<dbReference type="InterPro" id="IPR011598">
    <property type="entry name" value="bHLH_dom"/>
</dbReference>
<feature type="region of interest" description="Disordered" evidence="1">
    <location>
        <begin position="1"/>
        <end position="227"/>
    </location>
</feature>
<organism evidence="3 4">
    <name type="scientific">Hermanssonia centrifuga</name>
    <dbReference type="NCBI Taxonomy" id="98765"/>
    <lineage>
        <taxon>Eukaryota</taxon>
        <taxon>Fungi</taxon>
        <taxon>Dikarya</taxon>
        <taxon>Basidiomycota</taxon>
        <taxon>Agaricomycotina</taxon>
        <taxon>Agaricomycetes</taxon>
        <taxon>Polyporales</taxon>
        <taxon>Meruliaceae</taxon>
        <taxon>Hermanssonia</taxon>
    </lineage>
</organism>
<evidence type="ECO:0000313" key="4">
    <source>
        <dbReference type="Proteomes" id="UP000186601"/>
    </source>
</evidence>
<dbReference type="STRING" id="98765.A0A2R6RW29"/>